<dbReference type="PANTHER" id="PTHR11566">
    <property type="entry name" value="DYNAMIN"/>
    <property type="match status" value="1"/>
</dbReference>
<evidence type="ECO:0000256" key="3">
    <source>
        <dbReference type="SAM" id="MobiDB-lite"/>
    </source>
</evidence>
<dbReference type="GO" id="GO:0005874">
    <property type="term" value="C:microtubule"/>
    <property type="evidence" value="ECO:0007669"/>
    <property type="project" value="TreeGrafter"/>
</dbReference>
<dbReference type="InterPro" id="IPR022812">
    <property type="entry name" value="Dynamin"/>
</dbReference>
<proteinExistence type="predicted"/>
<dbReference type="GO" id="GO:0005886">
    <property type="term" value="C:plasma membrane"/>
    <property type="evidence" value="ECO:0007669"/>
    <property type="project" value="TreeGrafter"/>
</dbReference>
<dbReference type="CDD" id="cd08771">
    <property type="entry name" value="DLP_1"/>
    <property type="match status" value="1"/>
</dbReference>
<evidence type="ECO:0000259" key="4">
    <source>
        <dbReference type="PROSITE" id="PS51388"/>
    </source>
</evidence>
<evidence type="ECO:0000256" key="1">
    <source>
        <dbReference type="ARBA" id="ARBA00022741"/>
    </source>
</evidence>
<evidence type="ECO:0000256" key="2">
    <source>
        <dbReference type="ARBA" id="ARBA00023134"/>
    </source>
</evidence>
<reference evidence="6 7" key="1">
    <citation type="submission" date="2019-09" db="EMBL/GenBank/DDBJ databases">
        <title>The hologenome of the rock-dwelling lichen Lasallia pustulata.</title>
        <authorList>
            <person name="Greshake Tzovaras B."/>
            <person name="Segers F."/>
            <person name="Bicker A."/>
            <person name="Dal Grande F."/>
            <person name="Otte J."/>
            <person name="Hankeln T."/>
            <person name="Schmitt I."/>
            <person name="Ebersberger I."/>
        </authorList>
    </citation>
    <scope>NUCLEOTIDE SEQUENCE [LARGE SCALE GENOMIC DNA]</scope>
    <source>
        <strain evidence="6">A1-1</strain>
    </source>
</reference>
<dbReference type="PRINTS" id="PR00195">
    <property type="entry name" value="DYNAMIN"/>
</dbReference>
<feature type="domain" description="GED" evidence="4">
    <location>
        <begin position="801"/>
        <end position="897"/>
    </location>
</feature>
<feature type="region of interest" description="Disordered" evidence="3">
    <location>
        <begin position="51"/>
        <end position="70"/>
    </location>
</feature>
<dbReference type="EMBL" id="VXIT01000004">
    <property type="protein sequence ID" value="KAA6413266.1"/>
    <property type="molecule type" value="Genomic_DNA"/>
</dbReference>
<dbReference type="GO" id="GO:0008017">
    <property type="term" value="F:microtubule binding"/>
    <property type="evidence" value="ECO:0007669"/>
    <property type="project" value="TreeGrafter"/>
</dbReference>
<dbReference type="Gene3D" id="1.20.120.1240">
    <property type="entry name" value="Dynamin, middle domain"/>
    <property type="match status" value="1"/>
</dbReference>
<dbReference type="GO" id="GO:0005737">
    <property type="term" value="C:cytoplasm"/>
    <property type="evidence" value="ECO:0007669"/>
    <property type="project" value="TreeGrafter"/>
</dbReference>
<dbReference type="SUPFAM" id="SSF52540">
    <property type="entry name" value="P-loop containing nucleoside triphosphate hydrolases"/>
    <property type="match status" value="1"/>
</dbReference>
<dbReference type="PANTHER" id="PTHR11566:SF131">
    <property type="entry name" value="GTPASE, PUTATIVE (AFU_ORTHOLOGUE AFUA_6G07630)-RELATED"/>
    <property type="match status" value="1"/>
</dbReference>
<dbReference type="Pfam" id="PF01031">
    <property type="entry name" value="Dynamin_M"/>
    <property type="match status" value="1"/>
</dbReference>
<dbReference type="InterPro" id="IPR000375">
    <property type="entry name" value="Dynamin_stalk"/>
</dbReference>
<feature type="region of interest" description="Disordered" evidence="3">
    <location>
        <begin position="535"/>
        <end position="613"/>
    </location>
</feature>
<dbReference type="InterPro" id="IPR020850">
    <property type="entry name" value="GED_dom"/>
</dbReference>
<organism evidence="6 7">
    <name type="scientific">Lasallia pustulata</name>
    <dbReference type="NCBI Taxonomy" id="136370"/>
    <lineage>
        <taxon>Eukaryota</taxon>
        <taxon>Fungi</taxon>
        <taxon>Dikarya</taxon>
        <taxon>Ascomycota</taxon>
        <taxon>Pezizomycotina</taxon>
        <taxon>Lecanoromycetes</taxon>
        <taxon>OSLEUM clade</taxon>
        <taxon>Umbilicariomycetidae</taxon>
        <taxon>Umbilicariales</taxon>
        <taxon>Umbilicariaceae</taxon>
        <taxon>Lasallia</taxon>
    </lineage>
</organism>
<gene>
    <name evidence="6" type="ORF">FRX48_03010</name>
</gene>
<dbReference type="GO" id="GO:0003924">
    <property type="term" value="F:GTPase activity"/>
    <property type="evidence" value="ECO:0007669"/>
    <property type="project" value="InterPro"/>
</dbReference>
<dbReference type="InterPro" id="IPR001401">
    <property type="entry name" value="Dynamin_GTPase"/>
</dbReference>
<keyword evidence="1" id="KW-0547">Nucleotide-binding</keyword>
<dbReference type="Pfam" id="PF00350">
    <property type="entry name" value="Dynamin_N"/>
    <property type="match status" value="1"/>
</dbReference>
<keyword evidence="2" id="KW-0342">GTP-binding</keyword>
<dbReference type="InterPro" id="IPR045063">
    <property type="entry name" value="Dynamin_N"/>
</dbReference>
<dbReference type="InterPro" id="IPR027417">
    <property type="entry name" value="P-loop_NTPase"/>
</dbReference>
<dbReference type="PROSITE" id="PS51388">
    <property type="entry name" value="GED"/>
    <property type="match status" value="1"/>
</dbReference>
<feature type="domain" description="Dynamin-type G" evidence="5">
    <location>
        <begin position="112"/>
        <end position="456"/>
    </location>
</feature>
<dbReference type="PROSITE" id="PS51718">
    <property type="entry name" value="G_DYNAMIN_2"/>
    <property type="match status" value="1"/>
</dbReference>
<dbReference type="OrthoDB" id="5061070at2759"/>
<feature type="region of interest" description="Disordered" evidence="3">
    <location>
        <begin position="768"/>
        <end position="793"/>
    </location>
</feature>
<comment type="caution">
    <text evidence="6">The sequence shown here is derived from an EMBL/GenBank/DDBJ whole genome shotgun (WGS) entry which is preliminary data.</text>
</comment>
<evidence type="ECO:0000313" key="6">
    <source>
        <dbReference type="EMBL" id="KAA6413266.1"/>
    </source>
</evidence>
<dbReference type="AlphaFoldDB" id="A0A5M8PV40"/>
<dbReference type="GO" id="GO:0031623">
    <property type="term" value="P:receptor internalization"/>
    <property type="evidence" value="ECO:0007669"/>
    <property type="project" value="TreeGrafter"/>
</dbReference>
<feature type="compositionally biased region" description="Polar residues" evidence="3">
    <location>
        <begin position="550"/>
        <end position="575"/>
    </location>
</feature>
<dbReference type="Gene3D" id="3.40.50.300">
    <property type="entry name" value="P-loop containing nucleotide triphosphate hydrolases"/>
    <property type="match status" value="1"/>
</dbReference>
<dbReference type="GO" id="GO:0005525">
    <property type="term" value="F:GTP binding"/>
    <property type="evidence" value="ECO:0007669"/>
    <property type="project" value="InterPro"/>
</dbReference>
<feature type="compositionally biased region" description="Basic and acidic residues" evidence="3">
    <location>
        <begin position="51"/>
        <end position="65"/>
    </location>
</feature>
<sequence length="909" mass="100517">MTMKLMAGLSRYAQAQPPSSSDTIANSEVVMDDTAASSDNTFVGDAVKGSEQFHHQPRSEHELDSRAASNGEEGHAFSYEYTDQGLHIVGSGVKKLIKGIQGLRNLGVEGLVDPLPKIAVVGDQSTGKSSLIEGISGIKVPRKAGCCTRCPLEINMADSSDTSQPWVCEVSLFKRYKYEGLQASDSANGFTNVSPTAWPTARGTAVKSGATRNRPLGPWVEQHAENFAFATVYTKAEVQEVLYWAQLAILNPSMPFELYVPGKNSNTTAKMQVKFSPNVVRLDISGPNLPNLAFYDLPGVINVAEVEDERYLVDLVKNLVKEYVRGEDCLNLLALPMTNDAANSNAARLVKEAGAQQRTIGVLTKPDLLQPTESYEEWRDILDGERFRLGFDYHVVKNNPNPEVDHATARVEEENFFAREEPWATTLATYRDRCGTKRLQNVLSKMLTDQILTSLPRITEQVSKKALTIDAKLAELPEAPAGNLPAVLMRELTTFAHELEQHIDGGSYLFPFQKTWMNLALQFRKIMADSQPTLFVRDKSEPPSRPKARSFQQSHDLEQGSPTPSQGQTQSISLSSDDEKPCTPTPAQRSGKKRSSAASLPSSTSQKKAKMNVIPQYAGEKSLGKRFHLSEIRDIVQDAFVAGIPNQVHPKAIERMCTMSVQHWDKPLAEFLRLTGDMVLVVLTDGLDKVFGKWKQTKLYAEAGAIIDAFVAKALTEQRTAAQRSLMLEMSKPMTLNSEAQSVACADALAKLEEARWEVRSTIWADEQERKSGRSASGQGKHDKGAKAIEAQIGPDPFNQEIRTMAIVRGYYTCAFSRFVDTVCQGIQAELFVTCRNDIFQELQDRLGIMEPDANQRCAVLLAQDPQVEIRRAQLKKEKGTLAKAKEWLDRLSEDSSEIHLDQGVFATG</sequence>
<evidence type="ECO:0000313" key="7">
    <source>
        <dbReference type="Proteomes" id="UP000324767"/>
    </source>
</evidence>
<name>A0A5M8PV40_9LECA</name>
<protein>
    <recommendedName>
        <fullName evidence="8">P-loop containing nucleoside triphosphate hydrolase</fullName>
    </recommendedName>
</protein>
<evidence type="ECO:0000259" key="5">
    <source>
        <dbReference type="PROSITE" id="PS51718"/>
    </source>
</evidence>
<accession>A0A5M8PV40</accession>
<dbReference type="InterPro" id="IPR030381">
    <property type="entry name" value="G_DYNAMIN_dom"/>
</dbReference>
<dbReference type="SMART" id="SM00053">
    <property type="entry name" value="DYNc"/>
    <property type="match status" value="1"/>
</dbReference>
<feature type="compositionally biased region" description="Low complexity" evidence="3">
    <location>
        <begin position="596"/>
        <end position="605"/>
    </location>
</feature>
<evidence type="ECO:0008006" key="8">
    <source>
        <dbReference type="Google" id="ProtNLM"/>
    </source>
</evidence>
<dbReference type="Proteomes" id="UP000324767">
    <property type="component" value="Unassembled WGS sequence"/>
</dbReference>